<evidence type="ECO:0000259" key="13">
    <source>
        <dbReference type="PROSITE" id="PS50089"/>
    </source>
</evidence>
<dbReference type="CDD" id="cd16487">
    <property type="entry name" value="mRING-H2-C3DHC3_ZFPL1"/>
    <property type="match status" value="1"/>
</dbReference>
<evidence type="ECO:0000256" key="12">
    <source>
        <dbReference type="SAM" id="MobiDB-lite"/>
    </source>
</evidence>
<evidence type="ECO:0000256" key="7">
    <source>
        <dbReference type="ARBA" id="ARBA00022833"/>
    </source>
</evidence>
<keyword evidence="11" id="KW-0931">ER-Golgi transport</keyword>
<comment type="subcellular location">
    <subcellularLocation>
        <location evidence="1 11">Golgi apparatus</location>
        <location evidence="1 11">cis-Golgi network membrane</location>
        <topology evidence="1 11">Single-pass membrane protein</topology>
    </subcellularLocation>
</comment>
<keyword evidence="15" id="KW-1185">Reference proteome</keyword>
<evidence type="ECO:0000256" key="11">
    <source>
        <dbReference type="RuleBase" id="RU369078"/>
    </source>
</evidence>
<dbReference type="InterPro" id="IPR058731">
    <property type="entry name" value="Znf-B_box_ZFPL1-like"/>
</dbReference>
<feature type="domain" description="RING-type" evidence="13">
    <location>
        <begin position="67"/>
        <end position="115"/>
    </location>
</feature>
<dbReference type="InterPro" id="IPR058730">
    <property type="entry name" value="U-box_ZFPL1-like"/>
</dbReference>
<evidence type="ECO:0000256" key="10">
    <source>
        <dbReference type="PROSITE-ProRule" id="PRU00175"/>
    </source>
</evidence>
<feature type="compositionally biased region" description="Polar residues" evidence="12">
    <location>
        <begin position="169"/>
        <end position="185"/>
    </location>
</feature>
<evidence type="ECO:0000313" key="15">
    <source>
        <dbReference type="Proteomes" id="UP001369086"/>
    </source>
</evidence>
<gene>
    <name evidence="14" type="ORF">HHUSO_G36471</name>
</gene>
<evidence type="ECO:0000256" key="5">
    <source>
        <dbReference type="ARBA" id="ARBA00022723"/>
    </source>
</evidence>
<keyword evidence="9 11" id="KW-0472">Membrane</keyword>
<comment type="function">
    <text evidence="11">Required for cis-Golgi integrity and efficient ER to Golgi transport.</text>
</comment>
<evidence type="ECO:0000313" key="14">
    <source>
        <dbReference type="EMBL" id="KAK6466415.1"/>
    </source>
</evidence>
<dbReference type="Pfam" id="PF25998">
    <property type="entry name" value="U-box_ZFPL1"/>
    <property type="match status" value="1"/>
</dbReference>
<dbReference type="PROSITE" id="PS50089">
    <property type="entry name" value="ZF_RING_2"/>
    <property type="match status" value="1"/>
</dbReference>
<keyword evidence="8 11" id="KW-1133">Transmembrane helix</keyword>
<keyword evidence="5 11" id="KW-0479">Metal-binding</keyword>
<feature type="compositionally biased region" description="Low complexity" evidence="12">
    <location>
        <begin position="186"/>
        <end position="197"/>
    </location>
</feature>
<organism evidence="14 15">
    <name type="scientific">Huso huso</name>
    <name type="common">Beluga</name>
    <name type="synonym">Acipenser huso</name>
    <dbReference type="NCBI Taxonomy" id="61971"/>
    <lineage>
        <taxon>Eukaryota</taxon>
        <taxon>Metazoa</taxon>
        <taxon>Chordata</taxon>
        <taxon>Craniata</taxon>
        <taxon>Vertebrata</taxon>
        <taxon>Euteleostomi</taxon>
        <taxon>Actinopterygii</taxon>
        <taxon>Chondrostei</taxon>
        <taxon>Acipenseriformes</taxon>
        <taxon>Acipenseridae</taxon>
        <taxon>Huso</taxon>
    </lineage>
</organism>
<feature type="transmembrane region" description="Helical" evidence="11">
    <location>
        <begin position="305"/>
        <end position="324"/>
    </location>
</feature>
<keyword evidence="11" id="KW-0333">Golgi apparatus</keyword>
<keyword evidence="11" id="KW-0813">Transport</keyword>
<accession>A0ABR0Y1Z6</accession>
<keyword evidence="7 11" id="KW-0862">Zinc</keyword>
<evidence type="ECO:0000256" key="6">
    <source>
        <dbReference type="ARBA" id="ARBA00022771"/>
    </source>
</evidence>
<evidence type="ECO:0000256" key="4">
    <source>
        <dbReference type="ARBA" id="ARBA00022692"/>
    </source>
</evidence>
<dbReference type="SUPFAM" id="SSF57850">
    <property type="entry name" value="RING/U-box"/>
    <property type="match status" value="1"/>
</dbReference>
<dbReference type="Pfam" id="PF25993">
    <property type="entry name" value="zf-B_box_ZFPL1"/>
    <property type="match status" value="1"/>
</dbReference>
<name>A0ABR0Y1Z6_HUSHU</name>
<keyword evidence="6 10" id="KW-0863">Zinc-finger</keyword>
<comment type="domain">
    <text evidence="11">The B box-type and RING-type zinc fingers although degenerate play a central role in function of the protein.</text>
</comment>
<dbReference type="InterPro" id="IPR039043">
    <property type="entry name" value="ZFPL1"/>
</dbReference>
<proteinExistence type="inferred from homology"/>
<reference evidence="14 15" key="1">
    <citation type="submission" date="2021-05" db="EMBL/GenBank/DDBJ databases">
        <authorList>
            <person name="Zahm M."/>
            <person name="Klopp C."/>
            <person name="Cabau C."/>
            <person name="Kuhl H."/>
            <person name="Suciu R."/>
            <person name="Ciorpac M."/>
            <person name="Holostenco D."/>
            <person name="Gessner J."/>
            <person name="Wuertz S."/>
            <person name="Hohne C."/>
            <person name="Stock M."/>
            <person name="Gislard M."/>
            <person name="Lluch J."/>
            <person name="Milhes M."/>
            <person name="Lampietro C."/>
            <person name="Lopez Roques C."/>
            <person name="Donnadieu C."/>
            <person name="Du K."/>
            <person name="Schartl M."/>
            <person name="Guiguen Y."/>
        </authorList>
    </citation>
    <scope>NUCLEOTIDE SEQUENCE [LARGE SCALE GENOMIC DNA]</scope>
    <source>
        <strain evidence="14">Hh-F2</strain>
        <tissue evidence="14">Blood</tissue>
    </source>
</reference>
<dbReference type="PANTHER" id="PTHR12981">
    <property type="entry name" value="ZINC FINGER PROTEIN-LIKE 1"/>
    <property type="match status" value="1"/>
</dbReference>
<dbReference type="EMBL" id="JAHFZB010000057">
    <property type="protein sequence ID" value="KAK6466415.1"/>
    <property type="molecule type" value="Genomic_DNA"/>
</dbReference>
<dbReference type="Proteomes" id="UP001369086">
    <property type="component" value="Unassembled WGS sequence"/>
</dbReference>
<comment type="similarity">
    <text evidence="2 11">Belongs to the ZFPL1 family.</text>
</comment>
<evidence type="ECO:0000256" key="3">
    <source>
        <dbReference type="ARBA" id="ARBA00022409"/>
    </source>
</evidence>
<sequence length="350" mass="38320">MFRHFDRPTVSAVTMGLCKCPKRKVTNIFCFEHRVNVCDHCLVSNHAKCIVQSYLQWLQDSDYNPTCTLCSTALADKETTRLMCYDVFHWSCLNELASQLPRNTAPAGYQCPACQGPVFPTPNLVGPVAAALREKLASVNWARAGLGLPLIEEPEPAPEQESHDVTDYTDWSTFNTSTSHPTEAPSQSSHSSHSYSSNPVPCQSQAGFGAGLNNGGVKEGHVHPSMSCNTAMGDSVTLHTGQCLSLCETLSLYTQTLSDRSFCLCLCVCLCDDKYRRRPCVSWSGCQILSRSGSKRTPLSLKQRVFILLVLGVIGFCTLIIVMSKLGRASAENDPNLNPLLNPNIRVGPK</sequence>
<evidence type="ECO:0000256" key="8">
    <source>
        <dbReference type="ARBA" id="ARBA00022989"/>
    </source>
</evidence>
<evidence type="ECO:0000256" key="1">
    <source>
        <dbReference type="ARBA" id="ARBA00004612"/>
    </source>
</evidence>
<dbReference type="InterPro" id="IPR001841">
    <property type="entry name" value="Znf_RING"/>
</dbReference>
<evidence type="ECO:0000256" key="2">
    <source>
        <dbReference type="ARBA" id="ARBA00005561"/>
    </source>
</evidence>
<keyword evidence="4 11" id="KW-0812">Transmembrane</keyword>
<evidence type="ECO:0000256" key="9">
    <source>
        <dbReference type="ARBA" id="ARBA00023136"/>
    </source>
</evidence>
<protein>
    <recommendedName>
        <fullName evidence="3 11">Zinc finger protein-like 1</fullName>
    </recommendedName>
</protein>
<feature type="region of interest" description="Disordered" evidence="12">
    <location>
        <begin position="169"/>
        <end position="199"/>
    </location>
</feature>
<dbReference type="PANTHER" id="PTHR12981:SF0">
    <property type="entry name" value="ZINC FINGER PROTEIN-LIKE 1"/>
    <property type="match status" value="1"/>
</dbReference>
<comment type="caution">
    <text evidence="14">The sequence shown here is derived from an EMBL/GenBank/DDBJ whole genome shotgun (WGS) entry which is preliminary data.</text>
</comment>